<dbReference type="GeneID" id="54476137"/>
<dbReference type="Proteomes" id="UP000799767">
    <property type="component" value="Unassembled WGS sequence"/>
</dbReference>
<gene>
    <name evidence="1" type="ORF">BDY17DRAFT_307717</name>
</gene>
<organism evidence="1 2">
    <name type="scientific">Neohortaea acidophila</name>
    <dbReference type="NCBI Taxonomy" id="245834"/>
    <lineage>
        <taxon>Eukaryota</taxon>
        <taxon>Fungi</taxon>
        <taxon>Dikarya</taxon>
        <taxon>Ascomycota</taxon>
        <taxon>Pezizomycotina</taxon>
        <taxon>Dothideomycetes</taxon>
        <taxon>Dothideomycetidae</taxon>
        <taxon>Mycosphaerellales</taxon>
        <taxon>Teratosphaeriaceae</taxon>
        <taxon>Neohortaea</taxon>
    </lineage>
</organism>
<reference evidence="1" key="1">
    <citation type="journal article" date="2020" name="Stud. Mycol.">
        <title>101 Dothideomycetes genomes: a test case for predicting lifestyles and emergence of pathogens.</title>
        <authorList>
            <person name="Haridas S."/>
            <person name="Albert R."/>
            <person name="Binder M."/>
            <person name="Bloem J."/>
            <person name="Labutti K."/>
            <person name="Salamov A."/>
            <person name="Andreopoulos B."/>
            <person name="Baker S."/>
            <person name="Barry K."/>
            <person name="Bills G."/>
            <person name="Bluhm B."/>
            <person name="Cannon C."/>
            <person name="Castanera R."/>
            <person name="Culley D."/>
            <person name="Daum C."/>
            <person name="Ezra D."/>
            <person name="Gonzalez J."/>
            <person name="Henrissat B."/>
            <person name="Kuo A."/>
            <person name="Liang C."/>
            <person name="Lipzen A."/>
            <person name="Lutzoni F."/>
            <person name="Magnuson J."/>
            <person name="Mondo S."/>
            <person name="Nolan M."/>
            <person name="Ohm R."/>
            <person name="Pangilinan J."/>
            <person name="Park H.-J."/>
            <person name="Ramirez L."/>
            <person name="Alfaro M."/>
            <person name="Sun H."/>
            <person name="Tritt A."/>
            <person name="Yoshinaga Y."/>
            <person name="Zwiers L.-H."/>
            <person name="Turgeon B."/>
            <person name="Goodwin S."/>
            <person name="Spatafora J."/>
            <person name="Crous P."/>
            <person name="Grigoriev I."/>
        </authorList>
    </citation>
    <scope>NUCLEOTIDE SEQUENCE</scope>
    <source>
        <strain evidence="1">CBS 113389</strain>
    </source>
</reference>
<dbReference type="RefSeq" id="XP_033592742.1">
    <property type="nucleotide sequence ID" value="XM_033735135.1"/>
</dbReference>
<dbReference type="EMBL" id="MU001632">
    <property type="protein sequence ID" value="KAF2486173.1"/>
    <property type="molecule type" value="Genomic_DNA"/>
</dbReference>
<protein>
    <recommendedName>
        <fullName evidence="3">DUF1772-domain-containing protein</fullName>
    </recommendedName>
</protein>
<evidence type="ECO:0000313" key="2">
    <source>
        <dbReference type="Proteomes" id="UP000799767"/>
    </source>
</evidence>
<sequence>MSSAASLPRPPGTTVAAFKGIAIAASLLSAGQLATISTIIPTLYPAAHESHRLAAQQFAHLYRTLKATSAPANLLAAVICAALAYMGYQEQHAAGRWKLWAASSVAMVAQIPWALLVMETPSQKLLWVSEVDETATTTPRRSSGIGVRVIAASPERGIEGGRGPGLAGGSLLGVPRRGGDGAITPMEEFEPFGDGPMDEREYVQLKVIDLLKTYNSYNVVRTAGALAAGLLGLWAGLTT</sequence>
<evidence type="ECO:0008006" key="3">
    <source>
        <dbReference type="Google" id="ProtNLM"/>
    </source>
</evidence>
<accession>A0A6A6Q3E1</accession>
<evidence type="ECO:0000313" key="1">
    <source>
        <dbReference type="EMBL" id="KAF2486173.1"/>
    </source>
</evidence>
<proteinExistence type="predicted"/>
<dbReference type="AlphaFoldDB" id="A0A6A6Q3E1"/>
<name>A0A6A6Q3E1_9PEZI</name>
<keyword evidence="2" id="KW-1185">Reference proteome</keyword>